<dbReference type="RefSeq" id="WP_058524337.1">
    <property type="nucleotide sequence ID" value="NZ_CAAAHV010000007.1"/>
</dbReference>
<reference evidence="2 4" key="2">
    <citation type="submission" date="2018-06" db="EMBL/GenBank/DDBJ databases">
        <authorList>
            <consortium name="Pathogen Informatics"/>
            <person name="Doyle S."/>
        </authorList>
    </citation>
    <scope>NUCLEOTIDE SEQUENCE [LARGE SCALE GENOMIC DNA]</scope>
    <source>
        <strain evidence="2 4">NCTC12437</strain>
    </source>
</reference>
<evidence type="ECO:0000313" key="1">
    <source>
        <dbReference type="EMBL" id="KTC68796.1"/>
    </source>
</evidence>
<accession>A0A378IET1</accession>
<dbReference type="AlphaFoldDB" id="A0A378IET1"/>
<sequence length="953" mass="109181">MPLKAFQQDQLKFITTGTEVPTSGHKISRVEFLDTDGTVKKGFFKPVDNSLYPALLAKYSVASSVALRMSLGDFFAEERLVYEKGQIVGTVSFALDNYKPLLRYRQTEPEDPFERELVNPSKETLLDKKVAKQIAAWLSIGDEDRHPDNFSLLGGIDYDMCHYRYTSIIRGPRAIDGIIKDPEDVRMTCAKISDLPIVEGRTHWPANRYPENFWLPKKYLSTTAFRDLAGSEEFKEQMFEALTHQLLTYDPDALRSRLEEYLGDEPLDYRSLSQEKILGLEKANPVLFNAETDRKSMVDHMLAVSQEEYDELFRAVVYYPGCPSNRRGIRVPSFNEYLAKKPKVVERVKQWTSAENQKVDVAVETHNKLMPEIQRRKLSLQEELEAHKKHVPEVPDKKGSALEESLEKLKKMEASCAAYCMSDAGRYDNEKISKRFHKVWRDSFLPYINQILQSLDGLERSILQGLNSHSLPSIESKPVPLDQTKATESWQLLSKGDDLSTIQVQCSENNSQLLALKQIRQFREKIFKCSDSYFKTELADLTQSRNDIFLEGIQRAINEDENLIRESLGQGYQKEFTDIIDQIDSYKVKMYWARYASGRGDQPLYDAKAGQPDEEKNSHMDPQVIEGCFKQLFAWADEQENGPKKNGDSPLTQFIAEVIERCYTPSPFNYLANRCRGESVLCFIKNSSLKGSEKLAWIFSAGGHEKNSLNTLLVIHLINTMLVHYKDQVGCNLSSVRHAINTKTFNSAAYTKLIMEHSSQSPAFSHSRSVSAVSNFHQAMYRWVDSFKTDQEFKLFIDKSVRKYMEPTLLNYFWKTKNRDEEVPKYFDPKFGYSRSNILALILTKGETKETSLNSILIKDILADIQNKWAVHEAKVNKQQVSAHEKAGKGEGSDTQSISELEQDAKEMETFAYYHSVCQMKPEDITSKFLEDLRIQSKDKTAVRRAASEMVCS</sequence>
<dbReference type="Proteomes" id="UP000054735">
    <property type="component" value="Unassembled WGS sequence"/>
</dbReference>
<gene>
    <name evidence="1" type="ORF">Lbir_2329</name>
    <name evidence="2" type="ORF">NCTC12437_03084</name>
</gene>
<dbReference type="OrthoDB" id="5649225at2"/>
<evidence type="ECO:0000313" key="4">
    <source>
        <dbReference type="Proteomes" id="UP000255066"/>
    </source>
</evidence>
<proteinExistence type="predicted"/>
<keyword evidence="3" id="KW-1185">Reference proteome</keyword>
<organism evidence="2 4">
    <name type="scientific">Legionella birminghamensis</name>
    <dbReference type="NCBI Taxonomy" id="28083"/>
    <lineage>
        <taxon>Bacteria</taxon>
        <taxon>Pseudomonadati</taxon>
        <taxon>Pseudomonadota</taxon>
        <taxon>Gammaproteobacteria</taxon>
        <taxon>Legionellales</taxon>
        <taxon>Legionellaceae</taxon>
        <taxon>Legionella</taxon>
    </lineage>
</organism>
<dbReference type="EMBL" id="UGNW01000001">
    <property type="protein sequence ID" value="STX33262.1"/>
    <property type="molecule type" value="Genomic_DNA"/>
</dbReference>
<dbReference type="EMBL" id="LNXT01000044">
    <property type="protein sequence ID" value="KTC68796.1"/>
    <property type="molecule type" value="Genomic_DNA"/>
</dbReference>
<evidence type="ECO:0000313" key="2">
    <source>
        <dbReference type="EMBL" id="STX33262.1"/>
    </source>
</evidence>
<protein>
    <submittedName>
        <fullName evidence="2">Uncharacterized protein</fullName>
    </submittedName>
</protein>
<dbReference type="Proteomes" id="UP000255066">
    <property type="component" value="Unassembled WGS sequence"/>
</dbReference>
<evidence type="ECO:0000313" key="3">
    <source>
        <dbReference type="Proteomes" id="UP000054735"/>
    </source>
</evidence>
<reference evidence="1 3" key="1">
    <citation type="submission" date="2015-11" db="EMBL/GenBank/DDBJ databases">
        <title>Genomic analysis of 38 Legionella species identifies large and diverse effector repertoires.</title>
        <authorList>
            <person name="Burstein D."/>
            <person name="Amaro F."/>
            <person name="Zusman T."/>
            <person name="Lifshitz Z."/>
            <person name="Cohen O."/>
            <person name="Gilbert J.A."/>
            <person name="Pupko T."/>
            <person name="Shuman H.A."/>
            <person name="Segal G."/>
        </authorList>
    </citation>
    <scope>NUCLEOTIDE SEQUENCE [LARGE SCALE GENOMIC DNA]</scope>
    <source>
        <strain evidence="1 3">CDC#1407-AL-14</strain>
    </source>
</reference>
<name>A0A378IET1_9GAMM</name>